<dbReference type="EMBL" id="CP042469">
    <property type="protein sequence ID" value="QOX65176.1"/>
    <property type="molecule type" value="Genomic_DNA"/>
</dbReference>
<organism evidence="1 2">
    <name type="scientific">Anoxybacterium hadale</name>
    <dbReference type="NCBI Taxonomy" id="3408580"/>
    <lineage>
        <taxon>Bacteria</taxon>
        <taxon>Bacillati</taxon>
        <taxon>Bacillota</taxon>
        <taxon>Clostridia</taxon>
        <taxon>Peptostreptococcales</taxon>
        <taxon>Anaerovoracaceae</taxon>
        <taxon>Anoxybacterium</taxon>
    </lineage>
</organism>
<keyword evidence="1" id="KW-0489">Methyltransferase</keyword>
<evidence type="ECO:0000313" key="2">
    <source>
        <dbReference type="Proteomes" id="UP000594014"/>
    </source>
</evidence>
<proteinExistence type="predicted"/>
<name>A0ACD1AG67_9FIRM</name>
<keyword evidence="1" id="KW-0808">Transferase</keyword>
<reference evidence="1" key="1">
    <citation type="submission" date="2019-08" db="EMBL/GenBank/DDBJ databases">
        <title>Genome sequence of Clostridiales bacterium MT110.</title>
        <authorList>
            <person name="Cao J."/>
        </authorList>
    </citation>
    <scope>NUCLEOTIDE SEQUENCE</scope>
    <source>
        <strain evidence="1">MT110</strain>
    </source>
</reference>
<gene>
    <name evidence="1" type="ORF">FRZ06_18380</name>
</gene>
<dbReference type="Proteomes" id="UP000594014">
    <property type="component" value="Chromosome"/>
</dbReference>
<evidence type="ECO:0000313" key="1">
    <source>
        <dbReference type="EMBL" id="QOX65176.1"/>
    </source>
</evidence>
<protein>
    <submittedName>
        <fullName evidence="1">Precorrin-6B methylase</fullName>
    </submittedName>
</protein>
<accession>A0ACD1AG67</accession>
<sequence>MEQIIFSNETILSWLKYFSGHTDISLAELKILDITGKNKNLIPTVMTNRAVLVFTDAGHQDIFYDMWNAELGDCDIWYNEGSDPSGQIKHDKLSSMINRGINASAAMLILNPDAATNYQVGIENSRFSYGSVHYVCREVRAVIINKLNLGDRSNICIISGESIAVEAAMITGQGSVVAVEYDSRDRKTMEENIVKFGLKNVTVVESLNEETMKSLPVPDIAFIVASPRIGDEIKSLLAVNASMDIVIYTLDFEVLSSLTSLLKENGLTRTEALHIEVSRVNSKGMIEPFPDPWLISCKSSDSL</sequence>
<keyword evidence="2" id="KW-1185">Reference proteome</keyword>